<evidence type="ECO:0000313" key="1">
    <source>
        <dbReference type="EnsemblMetazoa" id="GPAI020217-PA"/>
    </source>
</evidence>
<dbReference type="EnsemblMetazoa" id="GPAI020217-RA">
    <property type="protein sequence ID" value="GPAI020217-PA"/>
    <property type="gene ID" value="GPAI020217"/>
</dbReference>
<dbReference type="AlphaFoldDB" id="A0A1A9ZNL8"/>
<keyword evidence="2" id="KW-1185">Reference proteome</keyword>
<evidence type="ECO:0000313" key="2">
    <source>
        <dbReference type="Proteomes" id="UP000092445"/>
    </source>
</evidence>
<dbReference type="Proteomes" id="UP000092445">
    <property type="component" value="Unassembled WGS sequence"/>
</dbReference>
<proteinExistence type="predicted"/>
<organism evidence="1 2">
    <name type="scientific">Glossina pallidipes</name>
    <name type="common">Tsetse fly</name>
    <dbReference type="NCBI Taxonomy" id="7398"/>
    <lineage>
        <taxon>Eukaryota</taxon>
        <taxon>Metazoa</taxon>
        <taxon>Ecdysozoa</taxon>
        <taxon>Arthropoda</taxon>
        <taxon>Hexapoda</taxon>
        <taxon>Insecta</taxon>
        <taxon>Pterygota</taxon>
        <taxon>Neoptera</taxon>
        <taxon>Endopterygota</taxon>
        <taxon>Diptera</taxon>
        <taxon>Brachycera</taxon>
        <taxon>Muscomorpha</taxon>
        <taxon>Hippoboscoidea</taxon>
        <taxon>Glossinidae</taxon>
        <taxon>Glossina</taxon>
    </lineage>
</organism>
<dbReference type="VEuPathDB" id="VectorBase:GPAI020217"/>
<reference evidence="1" key="2">
    <citation type="submission" date="2020-05" db="UniProtKB">
        <authorList>
            <consortium name="EnsemblMetazoa"/>
        </authorList>
    </citation>
    <scope>IDENTIFICATION</scope>
    <source>
        <strain evidence="1">IAEA</strain>
    </source>
</reference>
<accession>A0A1A9ZNL8</accession>
<name>A0A1A9ZNL8_GLOPL</name>
<protein>
    <submittedName>
        <fullName evidence="1">Uncharacterized protein</fullName>
    </submittedName>
</protein>
<reference evidence="2" key="1">
    <citation type="submission" date="2014-03" db="EMBL/GenBank/DDBJ databases">
        <authorList>
            <person name="Aksoy S."/>
            <person name="Warren W."/>
            <person name="Wilson R.K."/>
        </authorList>
    </citation>
    <scope>NUCLEOTIDE SEQUENCE [LARGE SCALE GENOMIC DNA]</scope>
    <source>
        <strain evidence="2">IAEA</strain>
    </source>
</reference>
<sequence>MTRASRRPFHNPPLLMRKDPISLEITRNRKARMLWLDQQLYIKDLLIRFKIDKSNAVPTQMDSSRKLSKIMGIAPTSSTQYRLYEKTRDILKSALGTLKGILKYPKETSHYNLQFNNSLCENLEDYSDADWAVIVTSISWQNEMEIYSRHLARFL</sequence>